<feature type="compositionally biased region" description="Basic and acidic residues" evidence="4">
    <location>
        <begin position="1229"/>
        <end position="1238"/>
    </location>
</feature>
<feature type="compositionally biased region" description="Polar residues" evidence="4">
    <location>
        <begin position="1069"/>
        <end position="1084"/>
    </location>
</feature>
<dbReference type="InterPro" id="IPR049730">
    <property type="entry name" value="SNF2/RAD54-like_C"/>
</dbReference>
<dbReference type="GO" id="GO:0016787">
    <property type="term" value="F:hydrolase activity"/>
    <property type="evidence" value="ECO:0007669"/>
    <property type="project" value="UniProtKB-KW"/>
</dbReference>
<sequence length="1393" mass="154921">MPSHTAASALIKLFFTDTHPSAISGHPWDWPAWQEITGVKHGLFPSDDKLLPKGLTREDASDIYSYFRAYNDLDTEDKKIKFAISSRGTSAIPGRKKWANWVGKNWDSWKIHAKIVECLHTHGIHPVTILIKEGSLDADWPSADMYLPKALETIAFALFGPEAFGDDNDGKEHLLPTIFRRPLTIISQRSWDRIRRHISRDRNRLGDIEKAAIASFDALSDGKPTKSKITAAIRAVAKWKDIAEIYCTESNVSKAASMLDSINEVLNALGAELPKPKPDPRKVKLEPGKGHAKINVAAFKDLATTEDLLELLQTYQQYFRHYEDEQNQPVLSQISPLSFRLQDVDTADLGVEFESKLTPDELAWSLGFARENLPHQFNRFRHKAGMNPWDSPQLFKPSPQQPDSLLPLRLHWHQLAGVHSIIRRAFTEAPSPEHCTGTLECDEVGLGKTTLAITVIAFMNQTVALQAAKASLPPLLQKYKFLRGKESVDPLPHLIIAPGTLRAQWVQELKTAFLPKSVDIFLYDCPKSGNADFWSPAGLFFSSKQDPQNKIVVTSHSSLLNDFARAYQTSVPGGKATREPWALPPSFRPVEGTLFGQEFLTIILDEGHEMRNVGAKYYAALRAFKQGRINLILTATPLLTSPKDLMAMARLLGIPHFLSDASVEEARQDSSDLRKAKKLDDDGLSVQKVQITSVRRIQKQFHGHVVRRTTDSKDWKGERLLNLPPHKDIIGILTLTDRESEILVQRAEDAKANVMSGNDTGKFLTRKFYMEYRLSVAYAKSDSNGPDPVFETMDEWKPIKSTKMDTCAQICAYYLYHDDVPDVEFANGKPVFGRVDRFSADRGHTRKRKILIYSEFPSMTSLLRKVLSLYNVKTLAIDGNVSFERRAQTVAEFHESNDARVFIFSSVGTAGLNLAIADVVIFFDQPWSAQDERQIRGRAHRQPQREVVKAIYLLADNSTDILMNNMARGKKDMYEAFVNKDIGKELSGLLSGEVVDAGGGQEEIEDEVEVKKARKGKKAKLQAQKTGKIGASTFKVSNARPESLDAQSKASEEAAEEKGFGMDLDESSNRYGPSTSLNPGNSEPSESDRLSFATDTDIDGTTAEEGLGDITDDNGRQSDAPMNIGGSASEDEVDFGFQFQSPLKAVKQQQRLANSVPERESPPPERESTRSTGQSSQHKLQVAYPHSGSQLDPQMEIDSEVEYATADQGSELDFNSAFRSPAKSPQARRRSESSDSERQIPSPKRRNTGTGLKSHHVSRHFSESRQQGSGERSLSKSSQASAPKAPKDAAPLADPKAIQPRPSKTNPFTRPTAKKGGEIRKKPDFTEQLKTYPSIEGLGPIASSSSVSQPSSSSYNPFARKPKESSRNADEEQLSPLRHATGPYERTKKVPRP</sequence>
<dbReference type="InterPro" id="IPR014001">
    <property type="entry name" value="Helicase_ATP-bd"/>
</dbReference>
<dbReference type="Gene3D" id="3.40.50.300">
    <property type="entry name" value="P-loop containing nucleotide triphosphate hydrolases"/>
    <property type="match status" value="1"/>
</dbReference>
<dbReference type="SMART" id="SM00490">
    <property type="entry name" value="HELICc"/>
    <property type="match status" value="1"/>
</dbReference>
<dbReference type="InterPro" id="IPR000330">
    <property type="entry name" value="SNF2_N"/>
</dbReference>
<feature type="compositionally biased region" description="Low complexity" evidence="4">
    <location>
        <begin position="1275"/>
        <end position="1297"/>
    </location>
</feature>
<feature type="domain" description="Helicase C-terminal" evidence="6">
    <location>
        <begin position="839"/>
        <end position="990"/>
    </location>
</feature>
<evidence type="ECO:0000256" key="1">
    <source>
        <dbReference type="ARBA" id="ARBA00022741"/>
    </source>
</evidence>
<dbReference type="SUPFAM" id="SSF52540">
    <property type="entry name" value="P-loop containing nucleoside triphosphate hydrolases"/>
    <property type="match status" value="2"/>
</dbReference>
<keyword evidence="1" id="KW-0547">Nucleotide-binding</keyword>
<dbReference type="SMART" id="SM00487">
    <property type="entry name" value="DEXDc"/>
    <property type="match status" value="1"/>
</dbReference>
<proteinExistence type="predicted"/>
<dbReference type="InterPro" id="IPR027417">
    <property type="entry name" value="P-loop_NTPase"/>
</dbReference>
<evidence type="ECO:0000259" key="6">
    <source>
        <dbReference type="PROSITE" id="PS51194"/>
    </source>
</evidence>
<dbReference type="EMBL" id="KN834856">
    <property type="protein sequence ID" value="KIK51761.1"/>
    <property type="molecule type" value="Genomic_DNA"/>
</dbReference>
<dbReference type="HOGENOM" id="CLU_005250_0_0_1"/>
<evidence type="ECO:0000256" key="3">
    <source>
        <dbReference type="ARBA" id="ARBA00022840"/>
    </source>
</evidence>
<feature type="region of interest" description="Disordered" evidence="4">
    <location>
        <begin position="1032"/>
        <end position="1393"/>
    </location>
</feature>
<dbReference type="InterPro" id="IPR001650">
    <property type="entry name" value="Helicase_C-like"/>
</dbReference>
<dbReference type="GO" id="GO:0005524">
    <property type="term" value="F:ATP binding"/>
    <property type="evidence" value="ECO:0007669"/>
    <property type="project" value="InterPro"/>
</dbReference>
<dbReference type="PANTHER" id="PTHR10799">
    <property type="entry name" value="SNF2/RAD54 HELICASE FAMILY"/>
    <property type="match status" value="1"/>
</dbReference>
<feature type="compositionally biased region" description="Basic and acidic residues" evidence="4">
    <location>
        <begin position="1157"/>
        <end position="1169"/>
    </location>
</feature>
<protein>
    <submittedName>
        <fullName evidence="7">Unplaced genomic scaffold GYMLUscaffold_108, whole genome shotgun sequence</fullName>
    </submittedName>
</protein>
<feature type="domain" description="Helicase ATP-binding" evidence="5">
    <location>
        <begin position="429"/>
        <end position="655"/>
    </location>
</feature>
<evidence type="ECO:0000259" key="5">
    <source>
        <dbReference type="PROSITE" id="PS51192"/>
    </source>
</evidence>
<evidence type="ECO:0000256" key="2">
    <source>
        <dbReference type="ARBA" id="ARBA00022801"/>
    </source>
</evidence>
<dbReference type="CDD" id="cd18793">
    <property type="entry name" value="SF2_C_SNF"/>
    <property type="match status" value="1"/>
</dbReference>
<keyword evidence="2" id="KW-0378">Hydrolase</keyword>
<name>A0A0D0BBL4_9AGAR</name>
<feature type="compositionally biased region" description="Low complexity" evidence="4">
    <location>
        <begin position="1343"/>
        <end position="1354"/>
    </location>
</feature>
<feature type="compositionally biased region" description="Basic and acidic residues" evidence="4">
    <location>
        <begin position="1361"/>
        <end position="1370"/>
    </location>
</feature>
<dbReference type="Pfam" id="PF00271">
    <property type="entry name" value="Helicase_C"/>
    <property type="match status" value="1"/>
</dbReference>
<reference evidence="7 8" key="1">
    <citation type="submission" date="2014-04" db="EMBL/GenBank/DDBJ databases">
        <title>Evolutionary Origins and Diversification of the Mycorrhizal Mutualists.</title>
        <authorList>
            <consortium name="DOE Joint Genome Institute"/>
            <consortium name="Mycorrhizal Genomics Consortium"/>
            <person name="Kohler A."/>
            <person name="Kuo A."/>
            <person name="Nagy L.G."/>
            <person name="Floudas D."/>
            <person name="Copeland A."/>
            <person name="Barry K.W."/>
            <person name="Cichocki N."/>
            <person name="Veneault-Fourrey C."/>
            <person name="LaButti K."/>
            <person name="Lindquist E.A."/>
            <person name="Lipzen A."/>
            <person name="Lundell T."/>
            <person name="Morin E."/>
            <person name="Murat C."/>
            <person name="Riley R."/>
            <person name="Ohm R."/>
            <person name="Sun H."/>
            <person name="Tunlid A."/>
            <person name="Henrissat B."/>
            <person name="Grigoriev I.V."/>
            <person name="Hibbett D.S."/>
            <person name="Martin F."/>
        </authorList>
    </citation>
    <scope>NUCLEOTIDE SEQUENCE [LARGE SCALE GENOMIC DNA]</scope>
    <source>
        <strain evidence="7 8">FD-317 M1</strain>
    </source>
</reference>
<feature type="compositionally biased region" description="Basic and acidic residues" evidence="4">
    <location>
        <begin position="1050"/>
        <end position="1060"/>
    </location>
</feature>
<accession>A0A0D0BBL4</accession>
<keyword evidence="3" id="KW-0067">ATP-binding</keyword>
<evidence type="ECO:0000256" key="4">
    <source>
        <dbReference type="SAM" id="MobiDB-lite"/>
    </source>
</evidence>
<dbReference type="Gene3D" id="3.40.50.10810">
    <property type="entry name" value="Tandem AAA-ATPase domain"/>
    <property type="match status" value="1"/>
</dbReference>
<keyword evidence="8" id="KW-1185">Reference proteome</keyword>
<evidence type="ECO:0000313" key="7">
    <source>
        <dbReference type="EMBL" id="KIK51761.1"/>
    </source>
</evidence>
<feature type="compositionally biased region" description="Basic and acidic residues" evidence="4">
    <location>
        <begin position="1315"/>
        <end position="1327"/>
    </location>
</feature>
<dbReference type="PROSITE" id="PS51192">
    <property type="entry name" value="HELICASE_ATP_BIND_1"/>
    <property type="match status" value="1"/>
</dbReference>
<organism evidence="7 8">
    <name type="scientific">Collybiopsis luxurians FD-317 M1</name>
    <dbReference type="NCBI Taxonomy" id="944289"/>
    <lineage>
        <taxon>Eukaryota</taxon>
        <taxon>Fungi</taxon>
        <taxon>Dikarya</taxon>
        <taxon>Basidiomycota</taxon>
        <taxon>Agaricomycotina</taxon>
        <taxon>Agaricomycetes</taxon>
        <taxon>Agaricomycetidae</taxon>
        <taxon>Agaricales</taxon>
        <taxon>Marasmiineae</taxon>
        <taxon>Omphalotaceae</taxon>
        <taxon>Collybiopsis</taxon>
        <taxon>Collybiopsis luxurians</taxon>
    </lineage>
</organism>
<dbReference type="OrthoDB" id="3270319at2759"/>
<dbReference type="Pfam" id="PF00176">
    <property type="entry name" value="SNF2-rel_dom"/>
    <property type="match status" value="1"/>
</dbReference>
<gene>
    <name evidence="7" type="ORF">GYMLUDRAFT_251819</name>
</gene>
<evidence type="ECO:0000313" key="8">
    <source>
        <dbReference type="Proteomes" id="UP000053593"/>
    </source>
</evidence>
<dbReference type="PROSITE" id="PS51194">
    <property type="entry name" value="HELICASE_CTER"/>
    <property type="match status" value="1"/>
</dbReference>
<feature type="compositionally biased region" description="Basic residues" evidence="4">
    <location>
        <begin position="1243"/>
        <end position="1259"/>
    </location>
</feature>
<dbReference type="Proteomes" id="UP000053593">
    <property type="component" value="Unassembled WGS sequence"/>
</dbReference>
<dbReference type="InterPro" id="IPR038718">
    <property type="entry name" value="SNF2-like_sf"/>
</dbReference>